<sequence>MTRNARDGGWPLGSPHRVRLCQRNSNWPDGNQNTASCMVGSGVPRFAGHNRSISNQPLRTCRRKGISVTAFSFPLHEGTSGSATLVGPHITCKTRLQRVSHAGYTIYPGPMCDHNQSR</sequence>
<keyword evidence="2" id="KW-1185">Reference proteome</keyword>
<dbReference type="EMBL" id="KN833764">
    <property type="protein sequence ID" value="KIK20463.1"/>
    <property type="molecule type" value="Genomic_DNA"/>
</dbReference>
<reference evidence="2" key="2">
    <citation type="submission" date="2015-01" db="EMBL/GenBank/DDBJ databases">
        <title>Evolutionary Origins and Diversification of the Mycorrhizal Mutualists.</title>
        <authorList>
            <consortium name="DOE Joint Genome Institute"/>
            <consortium name="Mycorrhizal Genomics Consortium"/>
            <person name="Kohler A."/>
            <person name="Kuo A."/>
            <person name="Nagy L.G."/>
            <person name="Floudas D."/>
            <person name="Copeland A."/>
            <person name="Barry K.W."/>
            <person name="Cichocki N."/>
            <person name="Veneault-Fourrey C."/>
            <person name="LaButti K."/>
            <person name="Lindquist E.A."/>
            <person name="Lipzen A."/>
            <person name="Lundell T."/>
            <person name="Morin E."/>
            <person name="Murat C."/>
            <person name="Riley R."/>
            <person name="Ohm R."/>
            <person name="Sun H."/>
            <person name="Tunlid A."/>
            <person name="Henrissat B."/>
            <person name="Grigoriev I.V."/>
            <person name="Hibbett D.S."/>
            <person name="Martin F."/>
        </authorList>
    </citation>
    <scope>NUCLEOTIDE SEQUENCE [LARGE SCALE GENOMIC DNA]</scope>
    <source>
        <strain evidence="2">441</strain>
    </source>
</reference>
<organism evidence="1 2">
    <name type="scientific">Pisolithus microcarpus 441</name>
    <dbReference type="NCBI Taxonomy" id="765257"/>
    <lineage>
        <taxon>Eukaryota</taxon>
        <taxon>Fungi</taxon>
        <taxon>Dikarya</taxon>
        <taxon>Basidiomycota</taxon>
        <taxon>Agaricomycotina</taxon>
        <taxon>Agaricomycetes</taxon>
        <taxon>Agaricomycetidae</taxon>
        <taxon>Boletales</taxon>
        <taxon>Sclerodermatineae</taxon>
        <taxon>Pisolithaceae</taxon>
        <taxon>Pisolithus</taxon>
    </lineage>
</organism>
<gene>
    <name evidence="1" type="ORF">PISMIDRAFT_593077</name>
</gene>
<protein>
    <submittedName>
        <fullName evidence="1">Uncharacterized protein</fullName>
    </submittedName>
</protein>
<name>A0A0C9ZKM9_9AGAM</name>
<evidence type="ECO:0000313" key="1">
    <source>
        <dbReference type="EMBL" id="KIK20463.1"/>
    </source>
</evidence>
<evidence type="ECO:0000313" key="2">
    <source>
        <dbReference type="Proteomes" id="UP000054018"/>
    </source>
</evidence>
<reference evidence="1 2" key="1">
    <citation type="submission" date="2014-04" db="EMBL/GenBank/DDBJ databases">
        <authorList>
            <consortium name="DOE Joint Genome Institute"/>
            <person name="Kuo A."/>
            <person name="Kohler A."/>
            <person name="Costa M.D."/>
            <person name="Nagy L.G."/>
            <person name="Floudas D."/>
            <person name="Copeland A."/>
            <person name="Barry K.W."/>
            <person name="Cichocki N."/>
            <person name="Veneault-Fourrey C."/>
            <person name="LaButti K."/>
            <person name="Lindquist E.A."/>
            <person name="Lipzen A."/>
            <person name="Lundell T."/>
            <person name="Morin E."/>
            <person name="Murat C."/>
            <person name="Sun H."/>
            <person name="Tunlid A."/>
            <person name="Henrissat B."/>
            <person name="Grigoriev I.V."/>
            <person name="Hibbett D.S."/>
            <person name="Martin F."/>
            <person name="Nordberg H.P."/>
            <person name="Cantor M.N."/>
            <person name="Hua S.X."/>
        </authorList>
    </citation>
    <scope>NUCLEOTIDE SEQUENCE [LARGE SCALE GENOMIC DNA]</scope>
    <source>
        <strain evidence="1 2">441</strain>
    </source>
</reference>
<dbReference type="AlphaFoldDB" id="A0A0C9ZKM9"/>
<dbReference type="HOGENOM" id="CLU_2074111_0_0_1"/>
<proteinExistence type="predicted"/>
<dbReference type="Proteomes" id="UP000054018">
    <property type="component" value="Unassembled WGS sequence"/>
</dbReference>
<accession>A0A0C9ZKM9</accession>